<dbReference type="Pfam" id="PF07238">
    <property type="entry name" value="PilZ"/>
    <property type="match status" value="1"/>
</dbReference>
<sequence length="668" mass="74208">MSSFSTVTSWFDHLSVKRKLQLLTLLFIATIAILISYTLIAMKQQESDAMVINIAGRQRMLSQKITKEFFLALQLAKQNNSKVDLTAVEKSERLFDVSLAALTNGGTSYLDLTMNNAVTLPSASLQVAQQLAQVQQVWQQQKSSINSLLNNDYTASDLQSLSELSVQVLASMNKAVVMLSDASEAKISTMERNQLLITIIFLAVAVMLSIIIRNSILKPLHQALSTTKRIANGDLKNYGKVTHLNNELGELTHNIEQMRVALHDVIDVVQKEGRQMAHSAHQVSDVSEEISQSSNLQQQNSTHVMSAISSLLDTSKVVSDNIENTAKFSSTTLKTAQDGIVQVNESIEQLSEAVVSVNQTAQQMEELKRFTEQISEITESIRNIAEQTNLLALNAAIEAARAGEQGRGFAVVADEVRNLAARTSSSSAEISELITQLTQKVGTSVNSMHQVVEAVHQSQQTSQKTVQSFHSMSEGVSNTNERTESISQLNQEQVNSLQYLNDKLQELFIVLEESSGKAQTTSLVASDLYEISEQLDKQLRGFVTEQSESMPMSANEQRRTPRADNKLRVTITQGKIIGEGLTSDISMEGMKLRSSEQFFDSQPVKLEFFLPKDIPSSTRRVELTASIVHVARKGDHLTYGLRFQSIPNTTQHLLKQLFTHFKRPHRYH</sequence>
<dbReference type="SUPFAM" id="SSF58104">
    <property type="entry name" value="Methyl-accepting chemotaxis protein (MCP) signaling domain"/>
    <property type="match status" value="1"/>
</dbReference>
<comment type="similarity">
    <text evidence="6">Belongs to the methyl-accepting chemotaxis (MCP) protein family.</text>
</comment>
<dbReference type="PRINTS" id="PR00260">
    <property type="entry name" value="CHEMTRNSDUCR"/>
</dbReference>
<evidence type="ECO:0000256" key="7">
    <source>
        <dbReference type="PROSITE-ProRule" id="PRU00284"/>
    </source>
</evidence>
<evidence type="ECO:0000313" key="14">
    <source>
        <dbReference type="Proteomes" id="UP000662770"/>
    </source>
</evidence>
<dbReference type="Gene3D" id="1.10.287.950">
    <property type="entry name" value="Methyl-accepting chemotaxis protein"/>
    <property type="match status" value="1"/>
</dbReference>
<feature type="coiled-coil region" evidence="8">
    <location>
        <begin position="333"/>
        <end position="387"/>
    </location>
</feature>
<dbReference type="CDD" id="cd06225">
    <property type="entry name" value="HAMP"/>
    <property type="match status" value="1"/>
</dbReference>
<evidence type="ECO:0000259" key="12">
    <source>
        <dbReference type="PROSITE" id="PS50885"/>
    </source>
</evidence>
<evidence type="ECO:0000256" key="5">
    <source>
        <dbReference type="ARBA" id="ARBA00023224"/>
    </source>
</evidence>
<dbReference type="InterPro" id="IPR009875">
    <property type="entry name" value="PilZ_domain"/>
</dbReference>
<feature type="domain" description="HAMP" evidence="12">
    <location>
        <begin position="214"/>
        <end position="267"/>
    </location>
</feature>
<dbReference type="Pfam" id="PF13675">
    <property type="entry name" value="PilJ"/>
    <property type="match status" value="1"/>
</dbReference>
<evidence type="ECO:0000259" key="11">
    <source>
        <dbReference type="PROSITE" id="PS50111"/>
    </source>
</evidence>
<dbReference type="InterPro" id="IPR029095">
    <property type="entry name" value="NarX-like_N"/>
</dbReference>
<dbReference type="EMBL" id="CP071503">
    <property type="protein sequence ID" value="QSX34285.1"/>
    <property type="molecule type" value="Genomic_DNA"/>
</dbReference>
<keyword evidence="5 7" id="KW-0807">Transducer</keyword>
<feature type="transmembrane region" description="Helical" evidence="10">
    <location>
        <begin position="20"/>
        <end position="40"/>
    </location>
</feature>
<feature type="transmembrane region" description="Helical" evidence="10">
    <location>
        <begin position="195"/>
        <end position="212"/>
    </location>
</feature>
<dbReference type="InterPro" id="IPR004090">
    <property type="entry name" value="Chemotax_Me-accpt_rcpt"/>
</dbReference>
<evidence type="ECO:0000256" key="6">
    <source>
        <dbReference type="ARBA" id="ARBA00029447"/>
    </source>
</evidence>
<dbReference type="SUPFAM" id="SSF141371">
    <property type="entry name" value="PilZ domain-like"/>
    <property type="match status" value="1"/>
</dbReference>
<dbReference type="Proteomes" id="UP000662770">
    <property type="component" value="Chromosome"/>
</dbReference>
<feature type="region of interest" description="Disordered" evidence="9">
    <location>
        <begin position="277"/>
        <end position="299"/>
    </location>
</feature>
<keyword evidence="2 10" id="KW-0812">Transmembrane</keyword>
<organism evidence="13 14">
    <name type="scientific">Shewanella avicenniae</name>
    <dbReference type="NCBI Taxonomy" id="2814294"/>
    <lineage>
        <taxon>Bacteria</taxon>
        <taxon>Pseudomonadati</taxon>
        <taxon>Pseudomonadota</taxon>
        <taxon>Gammaproteobacteria</taxon>
        <taxon>Alteromonadales</taxon>
        <taxon>Shewanellaceae</taxon>
        <taxon>Shewanella</taxon>
    </lineage>
</organism>
<proteinExistence type="inferred from homology"/>
<evidence type="ECO:0000256" key="2">
    <source>
        <dbReference type="ARBA" id="ARBA00022692"/>
    </source>
</evidence>
<protein>
    <submittedName>
        <fullName evidence="13">Type IV pili methyl-accepting chemotaxis transducer N-terminal domain-containing protein</fullName>
    </submittedName>
</protein>
<dbReference type="SMART" id="SM00304">
    <property type="entry name" value="HAMP"/>
    <property type="match status" value="1"/>
</dbReference>
<evidence type="ECO:0000256" key="4">
    <source>
        <dbReference type="ARBA" id="ARBA00023136"/>
    </source>
</evidence>
<keyword evidence="3 10" id="KW-1133">Transmembrane helix</keyword>
<dbReference type="InterPro" id="IPR003660">
    <property type="entry name" value="HAMP_dom"/>
</dbReference>
<reference evidence="13 14" key="1">
    <citation type="submission" date="2021-03" db="EMBL/GenBank/DDBJ databases">
        <title>Novel species identification of genus Shewanella.</title>
        <authorList>
            <person name="Liu G."/>
            <person name="Zhang Q."/>
        </authorList>
    </citation>
    <scope>NUCLEOTIDE SEQUENCE [LARGE SCALE GENOMIC DNA]</scope>
    <source>
        <strain evidence="13 14">FJAT-51800</strain>
    </source>
</reference>
<dbReference type="PANTHER" id="PTHR32089:SF112">
    <property type="entry name" value="LYSOZYME-LIKE PROTEIN-RELATED"/>
    <property type="match status" value="1"/>
</dbReference>
<dbReference type="SMART" id="SM00283">
    <property type="entry name" value="MA"/>
    <property type="match status" value="1"/>
</dbReference>
<evidence type="ECO:0000256" key="1">
    <source>
        <dbReference type="ARBA" id="ARBA00004141"/>
    </source>
</evidence>
<evidence type="ECO:0000256" key="3">
    <source>
        <dbReference type="ARBA" id="ARBA00022989"/>
    </source>
</evidence>
<comment type="subcellular location">
    <subcellularLocation>
        <location evidence="1">Membrane</location>
        <topology evidence="1">Multi-pass membrane protein</topology>
    </subcellularLocation>
</comment>
<evidence type="ECO:0000256" key="10">
    <source>
        <dbReference type="SAM" id="Phobius"/>
    </source>
</evidence>
<dbReference type="PROSITE" id="PS50111">
    <property type="entry name" value="CHEMOTAXIS_TRANSDUC_2"/>
    <property type="match status" value="1"/>
</dbReference>
<evidence type="ECO:0000313" key="13">
    <source>
        <dbReference type="EMBL" id="QSX34285.1"/>
    </source>
</evidence>
<dbReference type="Pfam" id="PF00672">
    <property type="entry name" value="HAMP"/>
    <property type="match status" value="1"/>
</dbReference>
<name>A0ABX7QTG9_9GAMM</name>
<dbReference type="InterPro" id="IPR004089">
    <property type="entry name" value="MCPsignal_dom"/>
</dbReference>
<dbReference type="PROSITE" id="PS50885">
    <property type="entry name" value="HAMP"/>
    <property type="match status" value="1"/>
</dbReference>
<dbReference type="Gene3D" id="2.40.10.220">
    <property type="entry name" value="predicted glycosyltransferase like domains"/>
    <property type="match status" value="1"/>
</dbReference>
<keyword evidence="4 10" id="KW-0472">Membrane</keyword>
<gene>
    <name evidence="13" type="ORF">JYB87_03265</name>
</gene>
<dbReference type="CDD" id="cd11386">
    <property type="entry name" value="MCP_signal"/>
    <property type="match status" value="1"/>
</dbReference>
<dbReference type="PANTHER" id="PTHR32089">
    <property type="entry name" value="METHYL-ACCEPTING CHEMOTAXIS PROTEIN MCPB"/>
    <property type="match status" value="1"/>
</dbReference>
<keyword evidence="14" id="KW-1185">Reference proteome</keyword>
<keyword evidence="8" id="KW-0175">Coiled coil</keyword>
<accession>A0ABX7QTG9</accession>
<feature type="domain" description="Methyl-accepting transducer" evidence="11">
    <location>
        <begin position="272"/>
        <end position="508"/>
    </location>
</feature>
<evidence type="ECO:0000256" key="9">
    <source>
        <dbReference type="SAM" id="MobiDB-lite"/>
    </source>
</evidence>
<dbReference type="RefSeq" id="WP_207355489.1">
    <property type="nucleotide sequence ID" value="NZ_CP071503.1"/>
</dbReference>
<dbReference type="Pfam" id="PF00015">
    <property type="entry name" value="MCPsignal"/>
    <property type="match status" value="1"/>
</dbReference>
<evidence type="ECO:0000256" key="8">
    <source>
        <dbReference type="SAM" id="Coils"/>
    </source>
</evidence>